<keyword evidence="3" id="KW-0326">Glycosidase</keyword>
<protein>
    <recommendedName>
        <fullName evidence="5">Mannosylglycerate hydrolase MGH1-like glycoside hydrolase domain-containing protein</fullName>
    </recommendedName>
</protein>
<name>A0A176VKA5_MARPO</name>
<organism evidence="6 7">
    <name type="scientific">Marchantia polymorpha subsp. ruderalis</name>
    <dbReference type="NCBI Taxonomy" id="1480154"/>
    <lineage>
        <taxon>Eukaryota</taxon>
        <taxon>Viridiplantae</taxon>
        <taxon>Streptophyta</taxon>
        <taxon>Embryophyta</taxon>
        <taxon>Marchantiophyta</taxon>
        <taxon>Marchantiopsida</taxon>
        <taxon>Marchantiidae</taxon>
        <taxon>Marchantiales</taxon>
        <taxon>Marchantiaceae</taxon>
        <taxon>Marchantia</taxon>
    </lineage>
</organism>
<feature type="region of interest" description="Disordered" evidence="4">
    <location>
        <begin position="1"/>
        <end position="66"/>
    </location>
</feature>
<evidence type="ECO:0000256" key="3">
    <source>
        <dbReference type="ARBA" id="ARBA00023295"/>
    </source>
</evidence>
<evidence type="ECO:0000259" key="5">
    <source>
        <dbReference type="Pfam" id="PF22422"/>
    </source>
</evidence>
<dbReference type="EMBL" id="LVLJ01003586">
    <property type="protein sequence ID" value="OAE20772.1"/>
    <property type="molecule type" value="Genomic_DNA"/>
</dbReference>
<evidence type="ECO:0000256" key="4">
    <source>
        <dbReference type="SAM" id="MobiDB-lite"/>
    </source>
</evidence>
<dbReference type="Gene3D" id="1.50.10.10">
    <property type="match status" value="1"/>
</dbReference>
<accession>A0A176VKA5</accession>
<evidence type="ECO:0000313" key="6">
    <source>
        <dbReference type="EMBL" id="OAE20772.1"/>
    </source>
</evidence>
<feature type="region of interest" description="Disordered" evidence="4">
    <location>
        <begin position="86"/>
        <end position="113"/>
    </location>
</feature>
<gene>
    <name evidence="6" type="ORF">AXG93_203s1060</name>
</gene>
<dbReference type="GO" id="GO:0009311">
    <property type="term" value="P:oligosaccharide metabolic process"/>
    <property type="evidence" value="ECO:0007669"/>
    <property type="project" value="InterPro"/>
</dbReference>
<feature type="domain" description="Mannosylglycerate hydrolase MGH1-like glycoside hydrolase" evidence="5">
    <location>
        <begin position="317"/>
        <end position="700"/>
    </location>
</feature>
<dbReference type="PANTHER" id="PTHR10412">
    <property type="entry name" value="MANNOSYL-OLIGOSACCHARIDE GLUCOSIDASE"/>
    <property type="match status" value="1"/>
</dbReference>
<evidence type="ECO:0000313" key="7">
    <source>
        <dbReference type="Proteomes" id="UP000077202"/>
    </source>
</evidence>
<comment type="similarity">
    <text evidence="1">Belongs to the glycosyl hydrolase 63 family.</text>
</comment>
<keyword evidence="2" id="KW-0378">Hydrolase</keyword>
<feature type="compositionally biased region" description="Basic and acidic residues" evidence="4">
    <location>
        <begin position="1"/>
        <end position="42"/>
    </location>
</feature>
<feature type="compositionally biased region" description="Basic and acidic residues" evidence="4">
    <location>
        <begin position="57"/>
        <end position="66"/>
    </location>
</feature>
<reference evidence="6" key="1">
    <citation type="submission" date="2016-03" db="EMBL/GenBank/DDBJ databases">
        <title>Mechanisms controlling the formation of the plant cell surface in tip-growing cells are functionally conserved among land plants.</title>
        <authorList>
            <person name="Honkanen S."/>
            <person name="Jones V.A."/>
            <person name="Morieri G."/>
            <person name="Champion C."/>
            <person name="Hetherington A.J."/>
            <person name="Kelly S."/>
            <person name="Saint-Marcoux D."/>
            <person name="Proust H."/>
            <person name="Prescott H."/>
            <person name="Dolan L."/>
        </authorList>
    </citation>
    <scope>NUCLEOTIDE SEQUENCE [LARGE SCALE GENOMIC DNA]</scope>
    <source>
        <tissue evidence="6">Whole gametophyte</tissue>
    </source>
</reference>
<dbReference type="Proteomes" id="UP000077202">
    <property type="component" value="Unassembled WGS sequence"/>
</dbReference>
<sequence length="711" mass="79146">MVERKEREVKYDNDFFRRTKKENAQTSERPEERGRGSAKRIDSTMNEGGAEGMKASDPTELRTDGRCEDGRIGARFLVRKAGLRNDEEKGKDTEKVSGTESKAGKNRNERTSESGERIMEMLWWCLGKEGRNVTRRRSGLSVEKSRFARNHLLAIGDEGERQTLTLSPAALDGTLTTGPSLELFSSVDKLTSLSINSTTAMVMPKVASATSMPGLLASSFACTNVTGDMDDLKARAFASATATPVNISLPPKDGADGAPKASEQSSINLKAEAASNNSGLRPRADASGKYSAIIEASKEILKQNDRGGYTIPAKGLYPYQWNWDSALVALGWASLDETRAWEELEKLLSAQWNDGMVPHIVFHQPSPTYFPGPEIWGSVESPRGSTGITQPPVAAISVRRLFESAHDKELALKTATELFPKLLAWHRWFYKARDPEGTGLVATLHPWESGMDNSPAWDEALERVPVAKLPPYERRDLGHVNSAMRPRKEEYDRYLTLVYLFRDADYDLKKLYNLSTFRVTDLCTNSILHRANLDLQWLARQIGRDDADQEIATWIARTQVAFNSLYDPAAQIYKCRDQLTGQMIDASTSAGFLPLFARVADTAQAAALAATLERWLKKVRYGVPSCDPTDARFEPLRYWRGPVWAIVNWMITDGLRAYGYDALAETVELHTLELVEQHGIYEYFDPVTGAGAGGSYFSWTAAMCLAWILRP</sequence>
<keyword evidence="7" id="KW-1185">Reference proteome</keyword>
<dbReference type="AlphaFoldDB" id="A0A176VKA5"/>
<comment type="caution">
    <text evidence="6">The sequence shown here is derived from an EMBL/GenBank/DDBJ whole genome shotgun (WGS) entry which is preliminary data.</text>
</comment>
<dbReference type="Pfam" id="PF22422">
    <property type="entry name" value="MGH1-like_GH"/>
    <property type="match status" value="1"/>
</dbReference>
<dbReference type="InterPro" id="IPR004888">
    <property type="entry name" value="Glycoside_hydrolase_63"/>
</dbReference>
<dbReference type="GO" id="GO:0004573">
    <property type="term" value="F:Glc3Man9GlcNAc2 oligosaccharide glucosidase activity"/>
    <property type="evidence" value="ECO:0007669"/>
    <property type="project" value="InterPro"/>
</dbReference>
<evidence type="ECO:0000256" key="1">
    <source>
        <dbReference type="ARBA" id="ARBA00010833"/>
    </source>
</evidence>
<dbReference type="InterPro" id="IPR012341">
    <property type="entry name" value="6hp_glycosidase-like_sf"/>
</dbReference>
<dbReference type="SUPFAM" id="SSF48208">
    <property type="entry name" value="Six-hairpin glycosidases"/>
    <property type="match status" value="1"/>
</dbReference>
<dbReference type="InterPro" id="IPR008928">
    <property type="entry name" value="6-hairpin_glycosidase_sf"/>
</dbReference>
<evidence type="ECO:0000256" key="2">
    <source>
        <dbReference type="ARBA" id="ARBA00022801"/>
    </source>
</evidence>
<proteinExistence type="inferred from homology"/>
<dbReference type="GO" id="GO:0005789">
    <property type="term" value="C:endoplasmic reticulum membrane"/>
    <property type="evidence" value="ECO:0007669"/>
    <property type="project" value="TreeGrafter"/>
</dbReference>
<dbReference type="InterPro" id="IPR054491">
    <property type="entry name" value="MGH1-like_GH"/>
</dbReference>
<dbReference type="GO" id="GO:0006487">
    <property type="term" value="P:protein N-linked glycosylation"/>
    <property type="evidence" value="ECO:0007669"/>
    <property type="project" value="TreeGrafter"/>
</dbReference>
<dbReference type="PANTHER" id="PTHR10412:SF11">
    <property type="entry name" value="MANNOSYL-OLIGOSACCHARIDE GLUCOSIDASE"/>
    <property type="match status" value="1"/>
</dbReference>